<evidence type="ECO:0000313" key="4">
    <source>
        <dbReference type="Proteomes" id="UP000694257"/>
    </source>
</evidence>
<dbReference type="Proteomes" id="UP000694257">
    <property type="component" value="Chromosome"/>
</dbReference>
<protein>
    <submittedName>
        <fullName evidence="3">Alpha/beta hydrolase</fullName>
    </submittedName>
</protein>
<keyword evidence="1" id="KW-1133">Transmembrane helix</keyword>
<dbReference type="EMBL" id="CP078145">
    <property type="protein sequence ID" value="QXN94224.1"/>
    <property type="molecule type" value="Genomic_DNA"/>
</dbReference>
<dbReference type="Pfam" id="PF00561">
    <property type="entry name" value="Abhydrolase_1"/>
    <property type="match status" value="1"/>
</dbReference>
<dbReference type="RefSeq" id="WP_218476700.1">
    <property type="nucleotide sequence ID" value="NZ_BAABJN010000018.1"/>
</dbReference>
<dbReference type="InterPro" id="IPR050266">
    <property type="entry name" value="AB_hydrolase_sf"/>
</dbReference>
<name>A0ABX8RX36_NOCIO</name>
<keyword evidence="4" id="KW-1185">Reference proteome</keyword>
<dbReference type="PANTHER" id="PTHR43798:SF33">
    <property type="entry name" value="HYDROLASE, PUTATIVE (AFU_ORTHOLOGUE AFUA_2G14860)-RELATED"/>
    <property type="match status" value="1"/>
</dbReference>
<proteinExistence type="predicted"/>
<evidence type="ECO:0000259" key="2">
    <source>
        <dbReference type="Pfam" id="PF00561"/>
    </source>
</evidence>
<accession>A0ABX8RX36</accession>
<sequence>MLAAVVAILLGWGAAVAAFFGAGFVSAAIPVLLGAAVFGCFVVFWVMVRLIAGFMRFPRARWVATGAAAVGTAALLLVASFTVLRPLPSTPEARRSMEPPAQTQYWTLATGSTVAVLEIPTGGPPRSVPIVVVGGGPGEGNVADRSLTGFFERFAALGYDVYFYDQVGSGLSERLSNPAEYTVARHVADLEELRQRIATDRMILLGSSWGGSLVASYMARHPARVDRAIFTSPAPIDYAQWRDVDTGSPSSRLPPQRRQEADALLPGSPRFILWYLLGGINPRAAYNLISDREADSYFSTYLHLVAPAMVCDPANVPTDSTTGYGFYDNVFTVRDARSGEQAQVREALTHDPTPSLILTGPCNYVPWEVTRQYRTTLSNSTLVCLPNSGHVIYLDQPTPYFDTIRSFLLDQPLPIPPWTSTQPC</sequence>
<keyword evidence="3" id="KW-0378">Hydrolase</keyword>
<keyword evidence="1" id="KW-0472">Membrane</keyword>
<evidence type="ECO:0000256" key="1">
    <source>
        <dbReference type="SAM" id="Phobius"/>
    </source>
</evidence>
<organism evidence="3 4">
    <name type="scientific">Nocardia iowensis</name>
    <dbReference type="NCBI Taxonomy" id="204891"/>
    <lineage>
        <taxon>Bacteria</taxon>
        <taxon>Bacillati</taxon>
        <taxon>Actinomycetota</taxon>
        <taxon>Actinomycetes</taxon>
        <taxon>Mycobacteriales</taxon>
        <taxon>Nocardiaceae</taxon>
        <taxon>Nocardia</taxon>
    </lineage>
</organism>
<dbReference type="PANTHER" id="PTHR43798">
    <property type="entry name" value="MONOACYLGLYCEROL LIPASE"/>
    <property type="match status" value="1"/>
</dbReference>
<dbReference type="GO" id="GO:0016787">
    <property type="term" value="F:hydrolase activity"/>
    <property type="evidence" value="ECO:0007669"/>
    <property type="project" value="UniProtKB-KW"/>
</dbReference>
<reference evidence="3 4" key="1">
    <citation type="submission" date="2021-07" db="EMBL/GenBank/DDBJ databases">
        <title>Whole Genome Sequence of Nocardia Iowensis.</title>
        <authorList>
            <person name="Lamm A."/>
            <person name="Collins-Fairclough A.M."/>
            <person name="Bunk B."/>
            <person name="Sproer C."/>
        </authorList>
    </citation>
    <scope>NUCLEOTIDE SEQUENCE [LARGE SCALE GENOMIC DNA]</scope>
    <source>
        <strain evidence="3 4">NRRL 5646</strain>
    </source>
</reference>
<keyword evidence="1" id="KW-0812">Transmembrane</keyword>
<feature type="domain" description="AB hydrolase-1" evidence="2">
    <location>
        <begin position="129"/>
        <end position="240"/>
    </location>
</feature>
<gene>
    <name evidence="3" type="ORF">KV110_14880</name>
</gene>
<feature type="transmembrane region" description="Helical" evidence="1">
    <location>
        <begin position="27"/>
        <end position="48"/>
    </location>
</feature>
<dbReference type="InterPro" id="IPR000073">
    <property type="entry name" value="AB_hydrolase_1"/>
</dbReference>
<evidence type="ECO:0000313" key="3">
    <source>
        <dbReference type="EMBL" id="QXN94224.1"/>
    </source>
</evidence>
<feature type="transmembrane region" description="Helical" evidence="1">
    <location>
        <begin position="60"/>
        <end position="84"/>
    </location>
</feature>